<evidence type="ECO:0000313" key="2">
    <source>
        <dbReference type="EMBL" id="MDT0342322.1"/>
    </source>
</evidence>
<dbReference type="RefSeq" id="WP_311703460.1">
    <property type="nucleotide sequence ID" value="NZ_JAVREL010000003.1"/>
</dbReference>
<comment type="caution">
    <text evidence="2">The sequence shown here is derived from an EMBL/GenBank/DDBJ whole genome shotgun (WGS) entry which is preliminary data.</text>
</comment>
<proteinExistence type="predicted"/>
<name>A0ABU2ML37_9ACTN</name>
<keyword evidence="3" id="KW-1185">Reference proteome</keyword>
<reference evidence="3" key="1">
    <citation type="submission" date="2023-07" db="EMBL/GenBank/DDBJ databases">
        <title>30 novel species of actinomycetes from the DSMZ collection.</title>
        <authorList>
            <person name="Nouioui I."/>
        </authorList>
    </citation>
    <scope>NUCLEOTIDE SEQUENCE [LARGE SCALE GENOMIC DNA]</scope>
    <source>
        <strain evidence="3">DSM 44938</strain>
    </source>
</reference>
<accession>A0ABU2ML37</accession>
<dbReference type="Pfam" id="PF03995">
    <property type="entry name" value="Inhibitor_I36"/>
    <property type="match status" value="1"/>
</dbReference>
<feature type="signal peptide" evidence="1">
    <location>
        <begin position="1"/>
        <end position="29"/>
    </location>
</feature>
<organism evidence="2 3">
    <name type="scientific">Streptomyces litchfieldiae</name>
    <dbReference type="NCBI Taxonomy" id="3075543"/>
    <lineage>
        <taxon>Bacteria</taxon>
        <taxon>Bacillati</taxon>
        <taxon>Actinomycetota</taxon>
        <taxon>Actinomycetes</taxon>
        <taxon>Kitasatosporales</taxon>
        <taxon>Streptomycetaceae</taxon>
        <taxon>Streptomyces</taxon>
    </lineage>
</organism>
<protein>
    <submittedName>
        <fullName evidence="2">Peptidase inhibitor family I36 protein</fullName>
    </submittedName>
</protein>
<gene>
    <name evidence="2" type="ORF">RM590_06740</name>
</gene>
<evidence type="ECO:0000256" key="1">
    <source>
        <dbReference type="SAM" id="SignalP"/>
    </source>
</evidence>
<evidence type="ECO:0000313" key="3">
    <source>
        <dbReference type="Proteomes" id="UP001183246"/>
    </source>
</evidence>
<dbReference type="EMBL" id="JAVREL010000003">
    <property type="protein sequence ID" value="MDT0342322.1"/>
    <property type="molecule type" value="Genomic_DNA"/>
</dbReference>
<dbReference type="Proteomes" id="UP001183246">
    <property type="component" value="Unassembled WGS sequence"/>
</dbReference>
<feature type="chain" id="PRO_5045607164" evidence="1">
    <location>
        <begin position="30"/>
        <end position="131"/>
    </location>
</feature>
<keyword evidence="1" id="KW-0732">Signal</keyword>
<sequence length="131" mass="13778">MSLRHHIRGAVSVVASLAALLFGAGLATAPGAAAAYADCSSGAICFFSEKDGGGSRCQYYNDTPRTSCDFMNDGRTTWSVYNRSAVRVHYYMDANYGRRIGSTLSGVSGNLSGSYTVGSVCFEDSGSSCPR</sequence>